<name>A0A6D2INI5_9BRAS</name>
<dbReference type="Gene3D" id="3.10.10.10">
    <property type="entry name" value="HIV Type 1 Reverse Transcriptase, subunit A, domain 1"/>
    <property type="match status" value="1"/>
</dbReference>
<dbReference type="InterPro" id="IPR053134">
    <property type="entry name" value="RNA-dir_DNA_polymerase"/>
</dbReference>
<organism evidence="9 10">
    <name type="scientific">Microthlaspi erraticum</name>
    <dbReference type="NCBI Taxonomy" id="1685480"/>
    <lineage>
        <taxon>Eukaryota</taxon>
        <taxon>Viridiplantae</taxon>
        <taxon>Streptophyta</taxon>
        <taxon>Embryophyta</taxon>
        <taxon>Tracheophyta</taxon>
        <taxon>Spermatophyta</taxon>
        <taxon>Magnoliopsida</taxon>
        <taxon>eudicotyledons</taxon>
        <taxon>Gunneridae</taxon>
        <taxon>Pentapetalae</taxon>
        <taxon>rosids</taxon>
        <taxon>malvids</taxon>
        <taxon>Brassicales</taxon>
        <taxon>Brassicaceae</taxon>
        <taxon>Coluteocarpeae</taxon>
        <taxon>Microthlaspi</taxon>
    </lineage>
</organism>
<keyword evidence="3" id="KW-0548">Nucleotidyltransferase</keyword>
<dbReference type="CDD" id="cd01647">
    <property type="entry name" value="RT_LTR"/>
    <property type="match status" value="1"/>
</dbReference>
<evidence type="ECO:0000256" key="2">
    <source>
        <dbReference type="ARBA" id="ARBA00022679"/>
    </source>
</evidence>
<evidence type="ECO:0000256" key="7">
    <source>
        <dbReference type="ARBA" id="ARBA00022918"/>
    </source>
</evidence>
<dbReference type="PANTHER" id="PTHR24559">
    <property type="entry name" value="TRANSPOSON TY3-I GAG-POL POLYPROTEIN"/>
    <property type="match status" value="1"/>
</dbReference>
<dbReference type="PROSITE" id="PS50878">
    <property type="entry name" value="RT_POL"/>
    <property type="match status" value="1"/>
</dbReference>
<keyword evidence="4" id="KW-0540">Nuclease</keyword>
<evidence type="ECO:0000313" key="9">
    <source>
        <dbReference type="EMBL" id="CAA7029967.1"/>
    </source>
</evidence>
<keyword evidence="10" id="KW-1185">Reference proteome</keyword>
<dbReference type="InterPro" id="IPR043502">
    <property type="entry name" value="DNA/RNA_pol_sf"/>
</dbReference>
<dbReference type="InterPro" id="IPR000477">
    <property type="entry name" value="RT_dom"/>
</dbReference>
<dbReference type="InterPro" id="IPR041577">
    <property type="entry name" value="RT_RNaseH_2"/>
</dbReference>
<dbReference type="Pfam" id="PF00078">
    <property type="entry name" value="RVT_1"/>
    <property type="match status" value="1"/>
</dbReference>
<evidence type="ECO:0000256" key="5">
    <source>
        <dbReference type="ARBA" id="ARBA00022759"/>
    </source>
</evidence>
<evidence type="ECO:0000256" key="4">
    <source>
        <dbReference type="ARBA" id="ARBA00022722"/>
    </source>
</evidence>
<dbReference type="GO" id="GO:0004519">
    <property type="term" value="F:endonuclease activity"/>
    <property type="evidence" value="ECO:0007669"/>
    <property type="project" value="UniProtKB-KW"/>
</dbReference>
<dbReference type="GO" id="GO:0006508">
    <property type="term" value="P:proteolysis"/>
    <property type="evidence" value="ECO:0007669"/>
    <property type="project" value="UniProtKB-KW"/>
</dbReference>
<gene>
    <name evidence="9" type="ORF">MERR_LOCUS17202</name>
</gene>
<keyword evidence="7" id="KW-0695">RNA-directed DNA polymerase</keyword>
<dbReference type="FunFam" id="3.10.10.10:FF:000007">
    <property type="entry name" value="Retrovirus-related Pol polyprotein from transposon 17.6-like Protein"/>
    <property type="match status" value="1"/>
</dbReference>
<keyword evidence="2" id="KW-0808">Transferase</keyword>
<dbReference type="Gene3D" id="3.30.70.270">
    <property type="match status" value="2"/>
</dbReference>
<protein>
    <recommendedName>
        <fullName evidence="8">Reverse transcriptase domain-containing protein</fullName>
    </recommendedName>
</protein>
<keyword evidence="5" id="KW-0255">Endonuclease</keyword>
<dbReference type="AlphaFoldDB" id="A0A6D2INI5"/>
<evidence type="ECO:0000256" key="1">
    <source>
        <dbReference type="ARBA" id="ARBA00022670"/>
    </source>
</evidence>
<reference evidence="9" key="1">
    <citation type="submission" date="2020-01" db="EMBL/GenBank/DDBJ databases">
        <authorList>
            <person name="Mishra B."/>
        </authorList>
    </citation>
    <scope>NUCLEOTIDE SEQUENCE [LARGE SCALE GENOMIC DNA]</scope>
</reference>
<dbReference type="Pfam" id="PF17919">
    <property type="entry name" value="RT_RNaseH_2"/>
    <property type="match status" value="1"/>
</dbReference>
<dbReference type="GO" id="GO:0008233">
    <property type="term" value="F:peptidase activity"/>
    <property type="evidence" value="ECO:0007669"/>
    <property type="project" value="UniProtKB-KW"/>
</dbReference>
<keyword evidence="6" id="KW-0378">Hydrolase</keyword>
<proteinExistence type="predicted"/>
<comment type="caution">
    <text evidence="9">The sequence shown here is derived from an EMBL/GenBank/DDBJ whole genome shotgun (WGS) entry which is preliminary data.</text>
</comment>
<dbReference type="OrthoDB" id="415724at2759"/>
<dbReference type="EMBL" id="CACVBM020001088">
    <property type="protein sequence ID" value="CAA7029967.1"/>
    <property type="molecule type" value="Genomic_DNA"/>
</dbReference>
<accession>A0A6D2INI5</accession>
<dbReference type="InterPro" id="IPR043128">
    <property type="entry name" value="Rev_trsase/Diguanyl_cyclase"/>
</dbReference>
<feature type="domain" description="Reverse transcriptase" evidence="8">
    <location>
        <begin position="1"/>
        <end position="202"/>
    </location>
</feature>
<dbReference type="Proteomes" id="UP000467841">
    <property type="component" value="Unassembled WGS sequence"/>
</dbReference>
<dbReference type="PANTHER" id="PTHR24559:SF444">
    <property type="entry name" value="REVERSE TRANSCRIPTASE DOMAIN-CONTAINING PROTEIN"/>
    <property type="match status" value="1"/>
</dbReference>
<dbReference type="FunFam" id="3.30.70.270:FF:000003">
    <property type="entry name" value="Transposon Ty3-G Gag-Pol polyprotein"/>
    <property type="match status" value="1"/>
</dbReference>
<keyword evidence="1" id="KW-0645">Protease</keyword>
<evidence type="ECO:0000256" key="6">
    <source>
        <dbReference type="ARBA" id="ARBA00022801"/>
    </source>
</evidence>
<dbReference type="SUPFAM" id="SSF56672">
    <property type="entry name" value="DNA/RNA polymerases"/>
    <property type="match status" value="1"/>
</dbReference>
<dbReference type="GO" id="GO:0003964">
    <property type="term" value="F:RNA-directed DNA polymerase activity"/>
    <property type="evidence" value="ECO:0007669"/>
    <property type="project" value="UniProtKB-KW"/>
</dbReference>
<evidence type="ECO:0000259" key="8">
    <source>
        <dbReference type="PROSITE" id="PS50878"/>
    </source>
</evidence>
<evidence type="ECO:0000313" key="10">
    <source>
        <dbReference type="Proteomes" id="UP000467841"/>
    </source>
</evidence>
<evidence type="ECO:0000256" key="3">
    <source>
        <dbReference type="ARBA" id="ARBA00022695"/>
    </source>
</evidence>
<sequence>MDKLLYYIIHLNCYKGIVVFERDAKRLVYHGVRPAPGSIVISAIQAEQMIERNCEAYLATISMWESGAGVTMSDIRLRGATWFSKMELVSVSDYHQIPIDEADVRKTTLRTRNGHFEFAVMPFGLTNAPAAFMRLMSDMFREYLDVFVIIFIDDILVYSRSLEEHVTHMRLVLEKLREQKLFAKLRKYSFWQRKMRFLGHIVYAQGVYVDPAKIEPMTKLTGKNVSFVWSHECEESFRQLKKILTTTPILALPEPGKPYTVYTDASGIGLGCVLMHEGRVIAYASRH</sequence>